<dbReference type="VEuPathDB" id="PlasmoDB:PVPAM_140081100"/>
<proteinExistence type="predicted"/>
<dbReference type="VEuPathDB" id="PlasmoDB:PVW1_140078700"/>
<dbReference type="Proteomes" id="UP000305196">
    <property type="component" value="Chromosome 14"/>
</dbReference>
<evidence type="ECO:0000313" key="1">
    <source>
        <dbReference type="EMBL" id="CAG9472684.1"/>
    </source>
</evidence>
<organism evidence="2 3">
    <name type="scientific">Plasmodium vivax</name>
    <name type="common">malaria parasite P. vivax</name>
    <dbReference type="NCBI Taxonomy" id="5855"/>
    <lineage>
        <taxon>Eukaryota</taxon>
        <taxon>Sar</taxon>
        <taxon>Alveolata</taxon>
        <taxon>Apicomplexa</taxon>
        <taxon>Aconoidasida</taxon>
        <taxon>Haemosporida</taxon>
        <taxon>Plasmodiidae</taxon>
        <taxon>Plasmodium</taxon>
        <taxon>Plasmodium (Plasmodium)</taxon>
    </lineage>
</organism>
<reference evidence="2 3" key="1">
    <citation type="submission" date="2016-07" db="EMBL/GenBank/DDBJ databases">
        <authorList>
            <consortium name="Pathogen Informatics"/>
        </authorList>
    </citation>
    <scope>NUCLEOTIDE SEQUENCE [LARGE SCALE GENOMIC DNA]</scope>
    <source>
        <strain evidence="1">PvW1</strain>
    </source>
</reference>
<dbReference type="InterPro" id="IPR008780">
    <property type="entry name" value="Plasmodium_Vir"/>
</dbReference>
<sequence length="368" mass="42870">MQENDLKHLPSYEFYDGFNKKNDLCNSVDHCKKISEHFHNNERIREICNMLIANIFYFRDKHTDNTPFFHKHCYDLNYWLYDQLSTFRDQNNKNITINSTFTEFSKVWRSFIEKELLDGTNSSICMPEPKFYEKKLIKHLKDLFDYAENYKRIENEITKSSEKPKIYCSYILGKVHLYFMGKKLCSSGESDRCTTYIGNYKQYDPSTLLSQLSCLGGEIGNIPIDKDLITEVLKFQESIPNFVIPDLSKLTDLQGEFMKSLEGLMKNGFASIGIESLFNVFPSLSDILNSDVFKQYIMPSLYGTGSLILFFILYKCKSSFLGFNMFHGRSRRSKLLRNMDPTELMGGSLGLPSPMMPINPYGLRYQPM</sequence>
<name>A0A1G4HLF0_PLAVI</name>
<dbReference type="Pfam" id="PF05795">
    <property type="entry name" value="Plasmodium_Vir"/>
    <property type="match status" value="1"/>
</dbReference>
<protein>
    <submittedName>
        <fullName evidence="1">(malaria parasite P. vivax) hypothetical protein</fullName>
    </submittedName>
    <submittedName>
        <fullName evidence="2">VIR protein</fullName>
    </submittedName>
</protein>
<dbReference type="EMBL" id="LT615269">
    <property type="protein sequence ID" value="SCO75786.1"/>
    <property type="molecule type" value="Genomic_DNA"/>
</dbReference>
<dbReference type="VEuPathDB" id="PlasmoDB:PVP01_1472000"/>
<dbReference type="VEuPathDB" id="PlasmoDB:PVX_101615"/>
<dbReference type="EMBL" id="CAJZCX010000003">
    <property type="protein sequence ID" value="CAG9472684.1"/>
    <property type="molecule type" value="Genomic_DNA"/>
</dbReference>
<accession>A0A1G4HLF0</accession>
<evidence type="ECO:0000313" key="3">
    <source>
        <dbReference type="Proteomes" id="UP000305196"/>
    </source>
</evidence>
<dbReference type="AlphaFoldDB" id="A0A1G4HLF0"/>
<dbReference type="Proteomes" id="UP000779233">
    <property type="component" value="Unassembled WGS sequence"/>
</dbReference>
<gene>
    <name evidence="2" type="ORF">PVC01_140078000</name>
    <name evidence="1" type="ORF">PVW1_140078700</name>
</gene>
<evidence type="ECO:0000313" key="2">
    <source>
        <dbReference type="EMBL" id="SCO75786.1"/>
    </source>
</evidence>